<sequence>MKVYYDRVHDVVSLYLEKQESNLKKINHSNLKDIDRNYSFDEAASLLLDMVDIFDREGNFIGFRVFNASKYYDIDLLNSADEEILNEVDLQRSNDKIIAKVSNGQIIY</sequence>
<evidence type="ECO:0000313" key="2">
    <source>
        <dbReference type="Proteomes" id="UP000014923"/>
    </source>
</evidence>
<dbReference type="OrthoDB" id="1957047at2"/>
<dbReference type="HOGENOM" id="CLU_2195683_0_0_9"/>
<dbReference type="AlphaFoldDB" id="R7RV55"/>
<evidence type="ECO:0008006" key="3">
    <source>
        <dbReference type="Google" id="ProtNLM"/>
    </source>
</evidence>
<protein>
    <recommendedName>
        <fullName evidence="3">DUF2283 domain-containing protein</fullName>
    </recommendedName>
</protein>
<dbReference type="EMBL" id="CAVN010000099">
    <property type="protein sequence ID" value="CDF59448.1"/>
    <property type="molecule type" value="Genomic_DNA"/>
</dbReference>
<dbReference type="RefSeq" id="WP_018663363.1">
    <property type="nucleotide sequence ID" value="NZ_HF952018.1"/>
</dbReference>
<keyword evidence="2" id="KW-1185">Reference proteome</keyword>
<evidence type="ECO:0000313" key="1">
    <source>
        <dbReference type="EMBL" id="CDF59448.1"/>
    </source>
</evidence>
<name>R7RV55_9CLOT</name>
<dbReference type="Proteomes" id="UP000014923">
    <property type="component" value="Unassembled WGS sequence"/>
</dbReference>
<gene>
    <name evidence="1" type="ORF">TCEL_00914</name>
</gene>
<organism evidence="1 2">
    <name type="scientific">Thermobrachium celere DSM 8682</name>
    <dbReference type="NCBI Taxonomy" id="941824"/>
    <lineage>
        <taxon>Bacteria</taxon>
        <taxon>Bacillati</taxon>
        <taxon>Bacillota</taxon>
        <taxon>Clostridia</taxon>
        <taxon>Eubacteriales</taxon>
        <taxon>Clostridiaceae</taxon>
        <taxon>Thermobrachium</taxon>
    </lineage>
</organism>
<accession>R7RV55</accession>
<reference evidence="1" key="1">
    <citation type="submission" date="2013-03" db="EMBL/GenBank/DDBJ databases">
        <title>Draft genome sequence of the hydrogen-ethanol-producing anaerobic alkalithermophilic Caloramator celere.</title>
        <authorList>
            <person name="Ciranna A."/>
            <person name="Larjo A."/>
            <person name="Kivisto A."/>
            <person name="Santala V."/>
            <person name="Roos C."/>
            <person name="Karp M."/>
        </authorList>
    </citation>
    <scope>NUCLEOTIDE SEQUENCE [LARGE SCALE GENOMIC DNA]</scope>
    <source>
        <strain evidence="1">DSM 8682</strain>
    </source>
</reference>
<proteinExistence type="predicted"/>
<comment type="caution">
    <text evidence="1">The sequence shown here is derived from an EMBL/GenBank/DDBJ whole genome shotgun (WGS) entry which is preliminary data.</text>
</comment>
<dbReference type="eggNOG" id="ENOG5034518">
    <property type="taxonomic scope" value="Bacteria"/>
</dbReference>